<feature type="compositionally biased region" description="Acidic residues" evidence="5">
    <location>
        <begin position="218"/>
        <end position="228"/>
    </location>
</feature>
<evidence type="ECO:0000256" key="5">
    <source>
        <dbReference type="SAM" id="MobiDB-lite"/>
    </source>
</evidence>
<keyword evidence="2" id="KW-0963">Cytoplasm</keyword>
<feature type="region of interest" description="Disordered" evidence="5">
    <location>
        <begin position="480"/>
        <end position="516"/>
    </location>
</feature>
<evidence type="ECO:0000313" key="8">
    <source>
        <dbReference type="EMBL" id="GCB83805.1"/>
    </source>
</evidence>
<reference evidence="8 9" key="1">
    <citation type="journal article" date="2018" name="Nat. Ecol. Evol.">
        <title>Shark genomes provide insights into elasmobranch evolution and the origin of vertebrates.</title>
        <authorList>
            <person name="Hara Y"/>
            <person name="Yamaguchi K"/>
            <person name="Onimaru K"/>
            <person name="Kadota M"/>
            <person name="Koyanagi M"/>
            <person name="Keeley SD"/>
            <person name="Tatsumi K"/>
            <person name="Tanaka K"/>
            <person name="Motone F"/>
            <person name="Kageyama Y"/>
            <person name="Nozu R"/>
            <person name="Adachi N"/>
            <person name="Nishimura O"/>
            <person name="Nakagawa R"/>
            <person name="Tanegashima C"/>
            <person name="Kiyatake I"/>
            <person name="Matsumoto R"/>
            <person name="Murakumo K"/>
            <person name="Nishida K"/>
            <person name="Terakita A"/>
            <person name="Kuratani S"/>
            <person name="Sato K"/>
            <person name="Hyodo S Kuraku.S."/>
        </authorList>
    </citation>
    <scope>NUCLEOTIDE SEQUENCE [LARGE SCALE GENOMIC DNA]</scope>
</reference>
<dbReference type="AlphaFoldDB" id="A0A401QEJ6"/>
<keyword evidence="4" id="KW-0009">Actin-binding</keyword>
<feature type="region of interest" description="Disordered" evidence="5">
    <location>
        <begin position="342"/>
        <end position="372"/>
    </location>
</feature>
<dbReference type="GO" id="GO:0003779">
    <property type="term" value="F:actin binding"/>
    <property type="evidence" value="ECO:0007669"/>
    <property type="project" value="UniProtKB-KW"/>
</dbReference>
<evidence type="ECO:0000256" key="4">
    <source>
        <dbReference type="ARBA" id="ARBA00023203"/>
    </source>
</evidence>
<feature type="region of interest" description="Disordered" evidence="5">
    <location>
        <begin position="214"/>
        <end position="233"/>
    </location>
</feature>
<feature type="region of interest" description="Disordered" evidence="5">
    <location>
        <begin position="592"/>
        <end position="713"/>
    </location>
</feature>
<comment type="caution">
    <text evidence="8">The sequence shown here is derived from an EMBL/GenBank/DDBJ whole genome shotgun (WGS) entry which is preliminary data.</text>
</comment>
<feature type="compositionally biased region" description="Low complexity" evidence="5">
    <location>
        <begin position="489"/>
        <end position="502"/>
    </location>
</feature>
<feature type="domain" description="Phostensin/Taperin N-terminal" evidence="7">
    <location>
        <begin position="31"/>
        <end position="63"/>
    </location>
</feature>
<feature type="region of interest" description="Disordered" evidence="5">
    <location>
        <begin position="403"/>
        <end position="449"/>
    </location>
</feature>
<dbReference type="PANTHER" id="PTHR21685">
    <property type="entry name" value="TON-B BOX DOMAIN"/>
    <property type="match status" value="1"/>
</dbReference>
<dbReference type="PANTHER" id="PTHR21685:SF0">
    <property type="entry name" value="PHOSTENSIN"/>
    <property type="match status" value="1"/>
</dbReference>
<accession>A0A401QEJ6</accession>
<evidence type="ECO:0008006" key="10">
    <source>
        <dbReference type="Google" id="ProtNLM"/>
    </source>
</evidence>
<name>A0A401QEJ6_SCYTO</name>
<protein>
    <recommendedName>
        <fullName evidence="10">Phostensin/Taperin PP1-binding domain-containing protein</fullName>
    </recommendedName>
</protein>
<dbReference type="STRING" id="75743.A0A401QEJ6"/>
<comment type="subcellular location">
    <subcellularLocation>
        <location evidence="1">Cytoplasm</location>
    </subcellularLocation>
</comment>
<evidence type="ECO:0000256" key="1">
    <source>
        <dbReference type="ARBA" id="ARBA00004496"/>
    </source>
</evidence>
<evidence type="ECO:0000259" key="7">
    <source>
        <dbReference type="Pfam" id="PF13916"/>
    </source>
</evidence>
<feature type="compositionally biased region" description="Low complexity" evidence="5">
    <location>
        <begin position="269"/>
        <end position="282"/>
    </location>
</feature>
<evidence type="ECO:0000313" key="9">
    <source>
        <dbReference type="Proteomes" id="UP000288216"/>
    </source>
</evidence>
<dbReference type="InterPro" id="IPR026671">
    <property type="entry name" value="PPP1R18/Tprn"/>
</dbReference>
<dbReference type="Pfam" id="PF13916">
    <property type="entry name" value="Phostensin_N"/>
    <property type="match status" value="2"/>
</dbReference>
<dbReference type="InterPro" id="IPR025903">
    <property type="entry name" value="Phostensin/Taperin_N_dom"/>
</dbReference>
<evidence type="ECO:0000259" key="6">
    <source>
        <dbReference type="Pfam" id="PF13914"/>
    </source>
</evidence>
<feature type="region of interest" description="Disordered" evidence="5">
    <location>
        <begin position="50"/>
        <end position="98"/>
    </location>
</feature>
<feature type="region of interest" description="Disordered" evidence="5">
    <location>
        <begin position="765"/>
        <end position="787"/>
    </location>
</feature>
<feature type="compositionally biased region" description="Polar residues" evidence="5">
    <location>
        <begin position="611"/>
        <end position="624"/>
    </location>
</feature>
<feature type="domain" description="Phostensin/Taperin PP1-binding" evidence="6">
    <location>
        <begin position="683"/>
        <end position="771"/>
    </location>
</feature>
<keyword evidence="9" id="KW-1185">Reference proteome</keyword>
<gene>
    <name evidence="8" type="ORF">scyTo_0024111</name>
</gene>
<dbReference type="Proteomes" id="UP000288216">
    <property type="component" value="Unassembled WGS sequence"/>
</dbReference>
<dbReference type="Pfam" id="PF13914">
    <property type="entry name" value="Phostensin"/>
    <property type="match status" value="1"/>
</dbReference>
<evidence type="ECO:0000256" key="2">
    <source>
        <dbReference type="ARBA" id="ARBA00022490"/>
    </source>
</evidence>
<proteinExistence type="predicted"/>
<sequence>MSTLPQWKVLLLERKRRDEEEGRRREQEELERLARMPAWKRKIIERRRARLCSGSSQSQSPAEGQVSGGGLVESQAWPNGLSGPGGSAEAEGIKQPSSLEPEACDALAREGVVLQENISPLYQNHFIQQEKQRKETLPELEQPLRSCQVIELFNQVTGVKTHRADNITIADFVPECLENQGEQETMNGPSMKPEAGQLHIQSSLSRSVEDLNTFETAREEEEAEEEEQEVSRQGRVSRLLFRFGQRGGAGGHPRPTRSRSTENIIECSSRTSARNTRNAAARQGRRRFTRSPSPPLAAVRRCSGTEARPCPPMPQTVATFRNHFEAQSVGPRTREVKGADSLHRLPEGGDLNQGLSALPARDTTGPSQGTPGALIQATLCQFDDQGEAGDTADQTAAMCAAKPARASSLERPVSNAKESAEQQPRADPGQKERPLAPNSLDDIAERKPGPALEDQALAELRARSKKSFAVVPHCRQELPPEQEAAAFASSRPGNSATSSSSSLLKPQPVSTASSSCGEQASVCFTATAAASDAAVSCLSAAPNQRDADYGSRDQQAELGPERPSLPELCQGPVAAGKEAEWDPSMSRLYSVKPPSVGPARTPAASPEEVRLQTSGVRASSSLFNRSEGAARASPEISGGGEPLAQQSTPETEAAGGQVRKGIWTQARPRGGTPAGSESPPVSTTRAGRPGGPQRKSGKTITINPRKMATNRTPTTGVATVENGMAALALSQPAAGATTKKRYPTVEEIQVIGGYLTLQRSCLVKTSGSRGKSLPSLPTRAELQKGLR</sequence>
<feature type="compositionally biased region" description="Basic and acidic residues" evidence="5">
    <location>
        <begin position="545"/>
        <end position="555"/>
    </location>
</feature>
<evidence type="ECO:0000256" key="3">
    <source>
        <dbReference type="ARBA" id="ARBA00022553"/>
    </source>
</evidence>
<keyword evidence="3" id="KW-0597">Phosphoprotein</keyword>
<feature type="compositionally biased region" description="Polar residues" evidence="5">
    <location>
        <begin position="53"/>
        <end position="62"/>
    </location>
</feature>
<organism evidence="8 9">
    <name type="scientific">Scyliorhinus torazame</name>
    <name type="common">Cloudy catshark</name>
    <name type="synonym">Catulus torazame</name>
    <dbReference type="NCBI Taxonomy" id="75743"/>
    <lineage>
        <taxon>Eukaryota</taxon>
        <taxon>Metazoa</taxon>
        <taxon>Chordata</taxon>
        <taxon>Craniata</taxon>
        <taxon>Vertebrata</taxon>
        <taxon>Chondrichthyes</taxon>
        <taxon>Elasmobranchii</taxon>
        <taxon>Galeomorphii</taxon>
        <taxon>Galeoidea</taxon>
        <taxon>Carcharhiniformes</taxon>
        <taxon>Scyliorhinidae</taxon>
        <taxon>Scyliorhinus</taxon>
    </lineage>
</organism>
<dbReference type="EMBL" id="BFAA01039507">
    <property type="protein sequence ID" value="GCB83805.1"/>
    <property type="molecule type" value="Genomic_DNA"/>
</dbReference>
<dbReference type="GO" id="GO:0005737">
    <property type="term" value="C:cytoplasm"/>
    <property type="evidence" value="ECO:0007669"/>
    <property type="project" value="UniProtKB-SubCell"/>
</dbReference>
<dbReference type="GO" id="GO:0019902">
    <property type="term" value="F:phosphatase binding"/>
    <property type="evidence" value="ECO:0007669"/>
    <property type="project" value="InterPro"/>
</dbReference>
<feature type="domain" description="Phostensin/Taperin N-terminal" evidence="7">
    <location>
        <begin position="106"/>
        <end position="139"/>
    </location>
</feature>
<dbReference type="OrthoDB" id="9945184at2759"/>
<feature type="region of interest" description="Disordered" evidence="5">
    <location>
        <begin position="541"/>
        <end position="569"/>
    </location>
</feature>
<dbReference type="InterPro" id="IPR025907">
    <property type="entry name" value="Phostensin/Taperin_PP1-bd_dom"/>
</dbReference>
<feature type="region of interest" description="Disordered" evidence="5">
    <location>
        <begin position="269"/>
        <end position="310"/>
    </location>
</feature>